<evidence type="ECO:0000256" key="4">
    <source>
        <dbReference type="ARBA" id="ARBA00023136"/>
    </source>
</evidence>
<comment type="similarity">
    <text evidence="2">Belongs to the SusD family.</text>
</comment>
<dbReference type="SUPFAM" id="SSF48452">
    <property type="entry name" value="TPR-like"/>
    <property type="match status" value="1"/>
</dbReference>
<keyword evidence="5" id="KW-0998">Cell outer membrane</keyword>
<evidence type="ECO:0000313" key="9">
    <source>
        <dbReference type="Proteomes" id="UP000315363"/>
    </source>
</evidence>
<evidence type="ECO:0000256" key="2">
    <source>
        <dbReference type="ARBA" id="ARBA00006275"/>
    </source>
</evidence>
<dbReference type="PROSITE" id="PS51257">
    <property type="entry name" value="PROKAR_LIPOPROTEIN"/>
    <property type="match status" value="1"/>
</dbReference>
<feature type="domain" description="SusD-like N-terminal" evidence="7">
    <location>
        <begin position="28"/>
        <end position="226"/>
    </location>
</feature>
<accession>A0ABY3AI43</accession>
<evidence type="ECO:0000259" key="6">
    <source>
        <dbReference type="Pfam" id="PF07980"/>
    </source>
</evidence>
<sequence>MKNKILDKSLFYAWTLLTLLITGCSEEFVEVQPTSSVTSDAVFSSFTNTNIFLNELYSDIPANDEWFSYDPRANWSDDSQATFGWVTSNNGIARRDYSTSNAPVGNGTWASHYASIRKANLLIKGVENAVEGIYNQEEKDELIGQAKFLRAFFYLRLAKYFGGVPLIDKVLDRSSDEDLTYPRSSYEETIDFIVKDCREAADVLPTVWTGDGSTRASKGAALAQMADAQLFSERWGACVTTCEEIFTLGYDLVDNYVSIFRPETEDNQEVIFDVEFNESFAHDSEVFNSPRVDPVTGVAAGWGHLLPTQELVDAYEFKDGTQGDDLGHAADPYVGRDERFYATILYNGSDWRGGKIWTYFDPTVQQGTFSNSFDDNHTHQGTLTGYYFAKHLNPNVVPSETTFYGQSVGTTNAIIYRFGEILLMYAEAKNELSGPDGTVYDAVNRLRTRGGILPLSGLSQAEMRERIRNERRVELAFEGDKRYWDIIRWRIAGQVFNRSKGGMRILEQPDGSLEYNRVDAFRGEMRFVEPRDYLFPIPQAAIEVNPKLEQNPGW</sequence>
<dbReference type="EMBL" id="VHIF01000001">
    <property type="protein sequence ID" value="TQO39744.1"/>
    <property type="molecule type" value="Genomic_DNA"/>
</dbReference>
<evidence type="ECO:0000256" key="3">
    <source>
        <dbReference type="ARBA" id="ARBA00022729"/>
    </source>
</evidence>
<gene>
    <name evidence="8" type="ORF">GQ41_4435</name>
</gene>
<dbReference type="InterPro" id="IPR011990">
    <property type="entry name" value="TPR-like_helical_dom_sf"/>
</dbReference>
<keyword evidence="3" id="KW-0732">Signal</keyword>
<keyword evidence="9" id="KW-1185">Reference proteome</keyword>
<name>A0ABY3AI43_9FLAO</name>
<dbReference type="Pfam" id="PF14322">
    <property type="entry name" value="SusD-like_3"/>
    <property type="match status" value="1"/>
</dbReference>
<dbReference type="RefSeq" id="WP_142190952.1">
    <property type="nucleotide sequence ID" value="NZ_VHIF01000001.1"/>
</dbReference>
<organism evidence="8 9">
    <name type="scientific">Arenibacter algicola</name>
    <dbReference type="NCBI Taxonomy" id="616991"/>
    <lineage>
        <taxon>Bacteria</taxon>
        <taxon>Pseudomonadati</taxon>
        <taxon>Bacteroidota</taxon>
        <taxon>Flavobacteriia</taxon>
        <taxon>Flavobacteriales</taxon>
        <taxon>Flavobacteriaceae</taxon>
        <taxon>Arenibacter</taxon>
    </lineage>
</organism>
<evidence type="ECO:0000259" key="7">
    <source>
        <dbReference type="Pfam" id="PF14322"/>
    </source>
</evidence>
<proteinExistence type="inferred from homology"/>
<comment type="subcellular location">
    <subcellularLocation>
        <location evidence="1">Cell outer membrane</location>
    </subcellularLocation>
</comment>
<reference evidence="8 9" key="1">
    <citation type="submission" date="2019-06" db="EMBL/GenBank/DDBJ databases">
        <title>A large-scale integrated study on North Sea by COGITO (Coastal Microbe Genomic &amp; Taxonomic Observatory).</title>
        <authorList>
            <person name="Teeling H."/>
        </authorList>
    </citation>
    <scope>NUCLEOTIDE SEQUENCE [LARGE SCALE GENOMIC DNA]</scope>
    <source>
        <strain evidence="8 9">MAR_2009_79</strain>
    </source>
</reference>
<dbReference type="Pfam" id="PF07980">
    <property type="entry name" value="SusD_RagB"/>
    <property type="match status" value="1"/>
</dbReference>
<evidence type="ECO:0000256" key="5">
    <source>
        <dbReference type="ARBA" id="ARBA00023237"/>
    </source>
</evidence>
<evidence type="ECO:0000256" key="1">
    <source>
        <dbReference type="ARBA" id="ARBA00004442"/>
    </source>
</evidence>
<protein>
    <submittedName>
        <fullName evidence="8">Outer membrane starch-binding protein</fullName>
    </submittedName>
</protein>
<dbReference type="Gene3D" id="1.25.40.390">
    <property type="match status" value="1"/>
</dbReference>
<evidence type="ECO:0000313" key="8">
    <source>
        <dbReference type="EMBL" id="TQO39744.1"/>
    </source>
</evidence>
<comment type="caution">
    <text evidence="8">The sequence shown here is derived from an EMBL/GenBank/DDBJ whole genome shotgun (WGS) entry which is preliminary data.</text>
</comment>
<keyword evidence="4" id="KW-0472">Membrane</keyword>
<dbReference type="Proteomes" id="UP000315363">
    <property type="component" value="Unassembled WGS sequence"/>
</dbReference>
<dbReference type="InterPro" id="IPR012944">
    <property type="entry name" value="SusD_RagB_dom"/>
</dbReference>
<dbReference type="InterPro" id="IPR033985">
    <property type="entry name" value="SusD-like_N"/>
</dbReference>
<feature type="domain" description="RagB/SusD" evidence="6">
    <location>
        <begin position="269"/>
        <end position="554"/>
    </location>
</feature>